<protein>
    <recommendedName>
        <fullName evidence="7">Flagellar biosynthesis protein FlgT</fullName>
    </recommendedName>
</protein>
<gene>
    <name evidence="5" type="ORF">GCM10007414_25170</name>
</gene>
<proteinExistence type="predicted"/>
<evidence type="ECO:0000259" key="4">
    <source>
        <dbReference type="Pfam" id="PF16548"/>
    </source>
</evidence>
<evidence type="ECO:0000313" key="6">
    <source>
        <dbReference type="Proteomes" id="UP000651977"/>
    </source>
</evidence>
<evidence type="ECO:0008006" key="7">
    <source>
        <dbReference type="Google" id="ProtNLM"/>
    </source>
</evidence>
<dbReference type="InterPro" id="IPR032386">
    <property type="entry name" value="FlgT_M"/>
</dbReference>
<comment type="caution">
    <text evidence="5">The sequence shown here is derived from an EMBL/GenBank/DDBJ whole genome shotgun (WGS) entry which is preliminary data.</text>
</comment>
<accession>A0ABQ1I2P1</accession>
<evidence type="ECO:0000259" key="3">
    <source>
        <dbReference type="Pfam" id="PF16539"/>
    </source>
</evidence>
<dbReference type="InterPro" id="IPR038180">
    <property type="entry name" value="FlgT_N_sf"/>
</dbReference>
<sequence>MKILILMIGMLLCSTSQAEWYEAKGQATIVNNQIDQARSTAMQEAVKQLLLYSGASVTSISQVNGGRLTLDQLEVVSKGSLHNLTVLDEGQQGQQFYVILQADVFPEASQCKASGYSKNLLLLPPYLKQQHQARVGQLQELSPAVEQRTYDIARQVGKQFNIKHPPKLPLNYYKPGEHNYKGIKDVADRYGAQYLLGLEIENISLDRVYKPKVINFSYPQRYFVINARVYNAIDLEEIYNKRFSVNAPWEFDAREIISPYTAEFWLSAYGQTVNNTLQQILGEVDALLACQPLQGSVVKVLGPDRWQINLGKANQLNRGMLLTLIQQNYHWGEWDIPRQEQSLTGSEVRIEQVYQDSAIVVALDPSMTANIQLGDLVSKQ</sequence>
<dbReference type="Gene3D" id="3.30.1660.40">
    <property type="entry name" value="FlgT, N-terminal domain"/>
    <property type="match status" value="1"/>
</dbReference>
<dbReference type="InterPro" id="IPR038165">
    <property type="entry name" value="FlgT_C_sf"/>
</dbReference>
<feature type="signal peptide" evidence="1">
    <location>
        <begin position="1"/>
        <end position="18"/>
    </location>
</feature>
<dbReference type="RefSeq" id="WP_055732120.1">
    <property type="nucleotide sequence ID" value="NZ_BMDY01000014.1"/>
</dbReference>
<reference evidence="6" key="1">
    <citation type="journal article" date="2019" name="Int. J. Syst. Evol. Microbiol.">
        <title>The Global Catalogue of Microorganisms (GCM) 10K type strain sequencing project: providing services to taxonomists for standard genome sequencing and annotation.</title>
        <authorList>
            <consortium name="The Broad Institute Genomics Platform"/>
            <consortium name="The Broad Institute Genome Sequencing Center for Infectious Disease"/>
            <person name="Wu L."/>
            <person name="Ma J."/>
        </authorList>
    </citation>
    <scope>NUCLEOTIDE SEQUENCE [LARGE SCALE GENOMIC DNA]</scope>
    <source>
        <strain evidence="6">CGMCC 1.10131</strain>
    </source>
</reference>
<dbReference type="Pfam" id="PF16538">
    <property type="entry name" value="FlgT_C"/>
    <property type="match status" value="1"/>
</dbReference>
<dbReference type="Gene3D" id="2.40.10.410">
    <property type="entry name" value="FlgT, C-terminal domain"/>
    <property type="match status" value="1"/>
</dbReference>
<keyword evidence="6" id="KW-1185">Reference proteome</keyword>
<organism evidence="5 6">
    <name type="scientific">Agarivorans gilvus</name>
    <dbReference type="NCBI Taxonomy" id="680279"/>
    <lineage>
        <taxon>Bacteria</taxon>
        <taxon>Pseudomonadati</taxon>
        <taxon>Pseudomonadota</taxon>
        <taxon>Gammaproteobacteria</taxon>
        <taxon>Alteromonadales</taxon>
        <taxon>Alteromonadaceae</taxon>
        <taxon>Agarivorans</taxon>
    </lineage>
</organism>
<feature type="domain" description="Flagellar assembly protein T C-terminal" evidence="2">
    <location>
        <begin position="305"/>
        <end position="378"/>
    </location>
</feature>
<keyword evidence="1" id="KW-0732">Signal</keyword>
<dbReference type="Pfam" id="PF16548">
    <property type="entry name" value="FlgT_N"/>
    <property type="match status" value="1"/>
</dbReference>
<dbReference type="Gene3D" id="3.40.50.10610">
    <property type="entry name" value="ABC-type transport auxiliary lipoprotein component"/>
    <property type="match status" value="1"/>
</dbReference>
<dbReference type="Pfam" id="PF16539">
    <property type="entry name" value="FlgT_M"/>
    <property type="match status" value="1"/>
</dbReference>
<evidence type="ECO:0000256" key="1">
    <source>
        <dbReference type="SAM" id="SignalP"/>
    </source>
</evidence>
<dbReference type="EMBL" id="BMDY01000014">
    <property type="protein sequence ID" value="GGB10735.1"/>
    <property type="molecule type" value="Genomic_DNA"/>
</dbReference>
<dbReference type="Proteomes" id="UP000651977">
    <property type="component" value="Unassembled WGS sequence"/>
</dbReference>
<evidence type="ECO:0000259" key="2">
    <source>
        <dbReference type="Pfam" id="PF16538"/>
    </source>
</evidence>
<feature type="domain" description="Flagellar assembly protein T N-terminal" evidence="4">
    <location>
        <begin position="19"/>
        <end position="106"/>
    </location>
</feature>
<evidence type="ECO:0000313" key="5">
    <source>
        <dbReference type="EMBL" id="GGB10735.1"/>
    </source>
</evidence>
<feature type="domain" description="Flagellar assembly protein T middle" evidence="3">
    <location>
        <begin position="109"/>
        <end position="257"/>
    </location>
</feature>
<dbReference type="InterPro" id="IPR032370">
    <property type="entry name" value="FlgT_N"/>
</dbReference>
<name>A0ABQ1I2P1_9ALTE</name>
<feature type="chain" id="PRO_5045870689" description="Flagellar biosynthesis protein FlgT" evidence="1">
    <location>
        <begin position="19"/>
        <end position="380"/>
    </location>
</feature>
<dbReference type="InterPro" id="IPR032388">
    <property type="entry name" value="FlgT_C"/>
</dbReference>